<feature type="domain" description="ABC1 atypical kinase-like" evidence="1">
    <location>
        <begin position="1"/>
        <end position="101"/>
    </location>
</feature>
<dbReference type="EMBL" id="FN668650">
    <property type="protein sequence ID" value="CBK22534.2"/>
    <property type="molecule type" value="Genomic_DNA"/>
</dbReference>
<accession>D8M3R1</accession>
<dbReference type="InterPro" id="IPR011009">
    <property type="entry name" value="Kinase-like_dom_sf"/>
</dbReference>
<evidence type="ECO:0000313" key="3">
    <source>
        <dbReference type="Proteomes" id="UP000008312"/>
    </source>
</evidence>
<dbReference type="Proteomes" id="UP000008312">
    <property type="component" value="Unassembled WGS sequence"/>
</dbReference>
<protein>
    <recommendedName>
        <fullName evidence="1">ABC1 atypical kinase-like domain-containing protein</fullName>
    </recommendedName>
</protein>
<dbReference type="RefSeq" id="XP_012896582.1">
    <property type="nucleotide sequence ID" value="XM_013041128.1"/>
</dbReference>
<evidence type="ECO:0000259" key="1">
    <source>
        <dbReference type="Pfam" id="PF03109"/>
    </source>
</evidence>
<dbReference type="InParanoid" id="D8M3R1"/>
<dbReference type="OrthoDB" id="427480at2759"/>
<evidence type="ECO:0000313" key="2">
    <source>
        <dbReference type="EMBL" id="CBK22534.2"/>
    </source>
</evidence>
<name>D8M3R1_BLAHO</name>
<dbReference type="GeneID" id="24919800"/>
<proteinExistence type="predicted"/>
<organism evidence="2">
    <name type="scientific">Blastocystis hominis</name>
    <dbReference type="NCBI Taxonomy" id="12968"/>
    <lineage>
        <taxon>Eukaryota</taxon>
        <taxon>Sar</taxon>
        <taxon>Stramenopiles</taxon>
        <taxon>Bigyra</taxon>
        <taxon>Opalozoa</taxon>
        <taxon>Opalinata</taxon>
        <taxon>Blastocystidae</taxon>
        <taxon>Blastocystis</taxon>
    </lineage>
</organism>
<dbReference type="AlphaFoldDB" id="D8M3R1"/>
<dbReference type="PANTHER" id="PTHR43173">
    <property type="entry name" value="ABC1 FAMILY PROTEIN"/>
    <property type="match status" value="1"/>
</dbReference>
<keyword evidence="3" id="KW-1185">Reference proteome</keyword>
<dbReference type="SUPFAM" id="SSF56112">
    <property type="entry name" value="Protein kinase-like (PK-like)"/>
    <property type="match status" value="1"/>
</dbReference>
<sequence>MEFIHGVKVNDVEQIRKEGIETKQVARLCVQAFAAMIFQAPFLHVDPHAGNLFVRKQKNGKPQLVLLDHGMYNYFEKGFNEFIQELWLAMVAQDQSRVNELCSVYQLERFAQLISLSMTGRSMTSHNKFGEEMSGELHDSIEERMKHAMQTVTMEIFEKRIGIVRVSPRV</sequence>
<dbReference type="InterPro" id="IPR051130">
    <property type="entry name" value="Mito_struct-func_regulator"/>
</dbReference>
<dbReference type="PANTHER" id="PTHR43173:SF19">
    <property type="entry name" value="AARF DOMAIN-CONTAINING PROTEIN KINASE 1"/>
    <property type="match status" value="1"/>
</dbReference>
<reference evidence="2" key="1">
    <citation type="submission" date="2010-02" db="EMBL/GenBank/DDBJ databases">
        <title>Sequencing and annotation of the Blastocystis hominis genome.</title>
        <authorList>
            <person name="Wincker P."/>
        </authorList>
    </citation>
    <scope>NUCLEOTIDE SEQUENCE</scope>
    <source>
        <strain evidence="2">Singapore isolate B</strain>
    </source>
</reference>
<dbReference type="Pfam" id="PF03109">
    <property type="entry name" value="ABC1"/>
    <property type="match status" value="1"/>
</dbReference>
<gene>
    <name evidence="2" type="ORF">GSBLH_T00002647001</name>
</gene>
<dbReference type="InterPro" id="IPR004147">
    <property type="entry name" value="ABC1_dom"/>
</dbReference>